<evidence type="ECO:0000259" key="1">
    <source>
        <dbReference type="Pfam" id="PF17940"/>
    </source>
</evidence>
<accession>A0ABY5WD62</accession>
<reference evidence="2" key="2">
    <citation type="submission" date="2022-09" db="EMBL/GenBank/DDBJ databases">
        <title>Biosynthetic gene clusters of Dactylosporangioum fulvum.</title>
        <authorList>
            <person name="Caradec T."/>
        </authorList>
    </citation>
    <scope>NUCLEOTIDE SEQUENCE</scope>
    <source>
        <strain evidence="2">NRRL B-16292</strain>
    </source>
</reference>
<dbReference type="Pfam" id="PF17940">
    <property type="entry name" value="TetR_C_31"/>
    <property type="match status" value="1"/>
</dbReference>
<evidence type="ECO:0000313" key="2">
    <source>
        <dbReference type="EMBL" id="UWP87289.1"/>
    </source>
</evidence>
<proteinExistence type="predicted"/>
<dbReference type="EMBL" id="CP073720">
    <property type="protein sequence ID" value="UWP87289.1"/>
    <property type="molecule type" value="Genomic_DNA"/>
</dbReference>
<sequence length="180" mass="19951">MRRRGIDALTHRAVAEEAALPPQTVRAHLPTREDLWCAALQYTLTGWVRRGEEFIDRLPEPLTLEQAARAIVEVATVHPAEHADTTRATIAGVYERYIQSGRHPELRPLIGRYNVELTGLVARVLARHGRHVQPEIARAVLAVVDGTVVYRLAEGETPIPAAIRALEVAIPLLCPFPNDT</sequence>
<dbReference type="InterPro" id="IPR041583">
    <property type="entry name" value="TetR_C_31"/>
</dbReference>
<feature type="domain" description="Tetracyclin repressor-like C-terminal group 31" evidence="1">
    <location>
        <begin position="65"/>
        <end position="166"/>
    </location>
</feature>
<organism evidence="2 3">
    <name type="scientific">Dactylosporangium fulvum</name>
    <dbReference type="NCBI Taxonomy" id="53359"/>
    <lineage>
        <taxon>Bacteria</taxon>
        <taxon>Bacillati</taxon>
        <taxon>Actinomycetota</taxon>
        <taxon>Actinomycetes</taxon>
        <taxon>Micromonosporales</taxon>
        <taxon>Micromonosporaceae</taxon>
        <taxon>Dactylosporangium</taxon>
    </lineage>
</organism>
<evidence type="ECO:0000313" key="3">
    <source>
        <dbReference type="Proteomes" id="UP001059617"/>
    </source>
</evidence>
<gene>
    <name evidence="2" type="ORF">Dfulv_03410</name>
</gene>
<name>A0ABY5WD62_9ACTN</name>
<dbReference type="InterPro" id="IPR009057">
    <property type="entry name" value="Homeodomain-like_sf"/>
</dbReference>
<dbReference type="SUPFAM" id="SSF46689">
    <property type="entry name" value="Homeodomain-like"/>
    <property type="match status" value="1"/>
</dbReference>
<dbReference type="Proteomes" id="UP001059617">
    <property type="component" value="Chromosome"/>
</dbReference>
<protein>
    <recommendedName>
        <fullName evidence="1">Tetracyclin repressor-like C-terminal group 31 domain-containing protein</fullName>
    </recommendedName>
</protein>
<keyword evidence="3" id="KW-1185">Reference proteome</keyword>
<dbReference type="RefSeq" id="WP_259867350.1">
    <property type="nucleotide sequence ID" value="NZ_BAAAST010000030.1"/>
</dbReference>
<dbReference type="Gene3D" id="1.10.357.10">
    <property type="entry name" value="Tetracycline Repressor, domain 2"/>
    <property type="match status" value="1"/>
</dbReference>
<reference evidence="2" key="1">
    <citation type="submission" date="2021-04" db="EMBL/GenBank/DDBJ databases">
        <authorList>
            <person name="Hartkoorn R.C."/>
            <person name="Beaudoing E."/>
            <person name="Hot D."/>
        </authorList>
    </citation>
    <scope>NUCLEOTIDE SEQUENCE</scope>
    <source>
        <strain evidence="2">NRRL B-16292</strain>
    </source>
</reference>